<evidence type="ECO:0000256" key="3">
    <source>
        <dbReference type="ARBA" id="ARBA00005673"/>
    </source>
</evidence>
<dbReference type="GO" id="GO:0016925">
    <property type="term" value="P:protein sumoylation"/>
    <property type="evidence" value="ECO:0007669"/>
    <property type="project" value="TreeGrafter"/>
</dbReference>
<keyword evidence="4" id="KW-0833">Ubl conjugation pathway</keyword>
<dbReference type="AlphaFoldDB" id="A0AAJ8M417"/>
<dbReference type="GO" id="GO:0019948">
    <property type="term" value="F:SUMO activating enzyme activity"/>
    <property type="evidence" value="ECO:0007669"/>
    <property type="project" value="TreeGrafter"/>
</dbReference>
<comment type="pathway">
    <text evidence="2">Protein modification; protein sumoylation.</text>
</comment>
<dbReference type="Proteomes" id="UP000094043">
    <property type="component" value="Chromosome 8"/>
</dbReference>
<dbReference type="KEGG" id="cdep:91090229"/>
<evidence type="ECO:0000259" key="7">
    <source>
        <dbReference type="Pfam" id="PF00899"/>
    </source>
</evidence>
<evidence type="ECO:0000313" key="8">
    <source>
        <dbReference type="EMBL" id="WVN90778.1"/>
    </source>
</evidence>
<keyword evidence="5" id="KW-0539">Nucleus</keyword>
<proteinExistence type="inferred from homology"/>
<dbReference type="PRINTS" id="PR01849">
    <property type="entry name" value="UBIQUITINACT"/>
</dbReference>
<protein>
    <recommendedName>
        <fullName evidence="6">Ubiquitin-like 1-activating enzyme E1A</fullName>
    </recommendedName>
</protein>
<feature type="domain" description="THIF-type NAD/FAD binding fold" evidence="7">
    <location>
        <begin position="11"/>
        <end position="316"/>
    </location>
</feature>
<name>A0AAJ8M417_9TREE</name>
<dbReference type="GeneID" id="91090229"/>
<dbReference type="RefSeq" id="XP_066071478.1">
    <property type="nucleotide sequence ID" value="XM_066215381.1"/>
</dbReference>
<comment type="subcellular location">
    <subcellularLocation>
        <location evidence="1">Nucleus</location>
    </subcellularLocation>
</comment>
<organism evidence="8 9">
    <name type="scientific">Cryptococcus depauperatus CBS 7841</name>
    <dbReference type="NCBI Taxonomy" id="1295531"/>
    <lineage>
        <taxon>Eukaryota</taxon>
        <taxon>Fungi</taxon>
        <taxon>Dikarya</taxon>
        <taxon>Basidiomycota</taxon>
        <taxon>Agaricomycotina</taxon>
        <taxon>Tremellomycetes</taxon>
        <taxon>Tremellales</taxon>
        <taxon>Cryptococcaceae</taxon>
        <taxon>Cryptococcus</taxon>
    </lineage>
</organism>
<dbReference type="InterPro" id="IPR000594">
    <property type="entry name" value="ThiF_NAD_FAD-bd"/>
</dbReference>
<sequence>MNLENSQEQITEAQNRMRSSTVLVISLRSLAHETIKNLVLAGIGRLIIADSGVVTEEDLGSGFLFREEDGAVGKSRTEAALPQIASLNPLVTLLGIGDDIFRTGKEEEAVNMMKREGVDVVVVCDLSVKENEKINNAARKAGSLFYAASSFGFYGFVFADLGESFEYVDNTPPGLTKKSLSYSPLVKVLDKANWDKPNGSPFRGLSKNATKALAPNVALCLLALWEFESQNNRSPSNEADLSDMTSFAENLRKTLAINPVAFPSVDLSTLSHLVLHSTHFFVPTLAILGGFLAQDVLRSLSRKGKPIANLLTVDSMGGIGTVGRWCMADSAEA</sequence>
<dbReference type="GO" id="GO:0005737">
    <property type="term" value="C:cytoplasm"/>
    <property type="evidence" value="ECO:0007669"/>
    <property type="project" value="TreeGrafter"/>
</dbReference>
<dbReference type="EMBL" id="CP143791">
    <property type="protein sequence ID" value="WVN90778.1"/>
    <property type="molecule type" value="Genomic_DNA"/>
</dbReference>
<dbReference type="InterPro" id="IPR000011">
    <property type="entry name" value="UBQ/SUMO-activ_enz_E1-like"/>
</dbReference>
<dbReference type="GO" id="GO:0031510">
    <property type="term" value="C:SUMO activating enzyme complex"/>
    <property type="evidence" value="ECO:0007669"/>
    <property type="project" value="TreeGrafter"/>
</dbReference>
<dbReference type="PANTHER" id="PTHR10953">
    <property type="entry name" value="UBIQUITIN-ACTIVATING ENZYME E1"/>
    <property type="match status" value="1"/>
</dbReference>
<reference evidence="8" key="1">
    <citation type="submission" date="2016-06" db="EMBL/GenBank/DDBJ databases">
        <authorList>
            <person name="Cuomo C."/>
            <person name="Litvintseva A."/>
            <person name="Heitman J."/>
            <person name="Chen Y."/>
            <person name="Sun S."/>
            <person name="Springer D."/>
            <person name="Dromer F."/>
            <person name="Young S."/>
            <person name="Zeng Q."/>
            <person name="Chapman S."/>
            <person name="Gujja S."/>
            <person name="Saif S."/>
            <person name="Birren B."/>
        </authorList>
    </citation>
    <scope>NUCLEOTIDE SEQUENCE</scope>
    <source>
        <strain evidence="8">CBS 7841</strain>
    </source>
</reference>
<dbReference type="InterPro" id="IPR045886">
    <property type="entry name" value="ThiF/MoeB/HesA"/>
</dbReference>
<evidence type="ECO:0000256" key="6">
    <source>
        <dbReference type="ARBA" id="ARBA00044354"/>
    </source>
</evidence>
<evidence type="ECO:0000256" key="5">
    <source>
        <dbReference type="ARBA" id="ARBA00023242"/>
    </source>
</evidence>
<accession>A0AAJ8M417</accession>
<evidence type="ECO:0000256" key="4">
    <source>
        <dbReference type="ARBA" id="ARBA00022786"/>
    </source>
</evidence>
<evidence type="ECO:0000256" key="1">
    <source>
        <dbReference type="ARBA" id="ARBA00004123"/>
    </source>
</evidence>
<dbReference type="Gene3D" id="3.40.50.720">
    <property type="entry name" value="NAD(P)-binding Rossmann-like Domain"/>
    <property type="match status" value="1"/>
</dbReference>
<dbReference type="PANTHER" id="PTHR10953:SF162">
    <property type="entry name" value="SUMO-ACTIVATING ENZYME SUBUNIT 1"/>
    <property type="match status" value="1"/>
</dbReference>
<keyword evidence="9" id="KW-1185">Reference proteome</keyword>
<dbReference type="InterPro" id="IPR035985">
    <property type="entry name" value="Ubiquitin-activating_enz"/>
</dbReference>
<gene>
    <name evidence="8" type="ORF">L203_106021</name>
</gene>
<reference evidence="8" key="2">
    <citation type="journal article" date="2022" name="Elife">
        <title>Obligate sexual reproduction of a homothallic fungus closely related to the Cryptococcus pathogenic species complex.</title>
        <authorList>
            <person name="Passer A.R."/>
            <person name="Clancey S.A."/>
            <person name="Shea T."/>
            <person name="David-Palma M."/>
            <person name="Averette A.F."/>
            <person name="Boekhout T."/>
            <person name="Porcel B.M."/>
            <person name="Nowrousian M."/>
            <person name="Cuomo C.A."/>
            <person name="Sun S."/>
            <person name="Heitman J."/>
            <person name="Coelho M.A."/>
        </authorList>
    </citation>
    <scope>NUCLEOTIDE SEQUENCE</scope>
    <source>
        <strain evidence="8">CBS 7841</strain>
    </source>
</reference>
<evidence type="ECO:0000256" key="2">
    <source>
        <dbReference type="ARBA" id="ARBA00004718"/>
    </source>
</evidence>
<dbReference type="SUPFAM" id="SSF69572">
    <property type="entry name" value="Activating enzymes of the ubiquitin-like proteins"/>
    <property type="match status" value="1"/>
</dbReference>
<dbReference type="Pfam" id="PF00899">
    <property type="entry name" value="ThiF"/>
    <property type="match status" value="1"/>
</dbReference>
<reference evidence="8" key="3">
    <citation type="submission" date="2024-01" db="EMBL/GenBank/DDBJ databases">
        <authorList>
            <person name="Coelho M.A."/>
            <person name="David-Palma M."/>
            <person name="Shea T."/>
            <person name="Sun S."/>
            <person name="Cuomo C.A."/>
            <person name="Heitman J."/>
        </authorList>
    </citation>
    <scope>NUCLEOTIDE SEQUENCE</scope>
    <source>
        <strain evidence="8">CBS 7841</strain>
    </source>
</reference>
<comment type="similarity">
    <text evidence="3">Belongs to the ubiquitin-activating E1 family.</text>
</comment>
<evidence type="ECO:0000313" key="9">
    <source>
        <dbReference type="Proteomes" id="UP000094043"/>
    </source>
</evidence>